<keyword evidence="9" id="KW-0811">Translocation</keyword>
<keyword evidence="4" id="KW-0813">Transport</keyword>
<feature type="compositionally biased region" description="Acidic residues" evidence="13">
    <location>
        <begin position="1"/>
        <end position="11"/>
    </location>
</feature>
<keyword evidence="6" id="KW-1000">Mitochondrion outer membrane</keyword>
<evidence type="ECO:0000256" key="1">
    <source>
        <dbReference type="ARBA" id="ARBA00004572"/>
    </source>
</evidence>
<gene>
    <name evidence="15" type="primary">LOC106820844</name>
</gene>
<keyword evidence="10" id="KW-0496">Mitochondrion</keyword>
<evidence type="ECO:0000256" key="11">
    <source>
        <dbReference type="ARBA" id="ARBA00023136"/>
    </source>
</evidence>
<accession>A0ABM1F8Z4</accession>
<keyword evidence="11" id="KW-0472">Membrane</keyword>
<keyword evidence="5" id="KW-0812">Transmembrane</keyword>
<name>A0ABM1F8Z4_PRICU</name>
<protein>
    <recommendedName>
        <fullName evidence="3">Mitochondrial import receptor subunit TOM22 homolog</fullName>
    </recommendedName>
</protein>
<proteinExistence type="inferred from homology"/>
<reference evidence="15" key="1">
    <citation type="submission" date="2025-08" db="UniProtKB">
        <authorList>
            <consortium name="RefSeq"/>
        </authorList>
    </citation>
    <scope>IDENTIFICATION</scope>
</reference>
<evidence type="ECO:0000256" key="4">
    <source>
        <dbReference type="ARBA" id="ARBA00022448"/>
    </source>
</evidence>
<sequence>MSILDDTEDSGLETMSMNTPDSHEEPPKLEQEAGQGDPVYDGSIKATPAVPHESIQPRIPQLVRDDEEEGDDDDEDESAWERLVGLTEMFPPSLRSGVSSLVTNSVGGLFGLYGVSRTVMWILVSSSTVLMAPVIFEMERSQMEQAQLAQQRQILLGPSAAVSGQHAMHGGAAAAAAH</sequence>
<evidence type="ECO:0000256" key="8">
    <source>
        <dbReference type="ARBA" id="ARBA00022989"/>
    </source>
</evidence>
<evidence type="ECO:0000256" key="5">
    <source>
        <dbReference type="ARBA" id="ARBA00022692"/>
    </source>
</evidence>
<feature type="compositionally biased region" description="Acidic residues" evidence="13">
    <location>
        <begin position="65"/>
        <end position="78"/>
    </location>
</feature>
<comment type="subcellular location">
    <subcellularLocation>
        <location evidence="1">Mitochondrion outer membrane</location>
        <topology evidence="1">Single-pass membrane protein</topology>
    </subcellularLocation>
</comment>
<evidence type="ECO:0000256" key="6">
    <source>
        <dbReference type="ARBA" id="ARBA00022787"/>
    </source>
</evidence>
<dbReference type="PANTHER" id="PTHR12504:SF0">
    <property type="entry name" value="MITOCHONDRIAL IMPORT RECEPTOR SUBUNIT TOM22 HOMOLOG"/>
    <property type="match status" value="1"/>
</dbReference>
<feature type="region of interest" description="Disordered" evidence="13">
    <location>
        <begin position="1"/>
        <end position="78"/>
    </location>
</feature>
<keyword evidence="7" id="KW-0653">Protein transport</keyword>
<evidence type="ECO:0000313" key="14">
    <source>
        <dbReference type="Proteomes" id="UP000695022"/>
    </source>
</evidence>
<evidence type="ECO:0000256" key="9">
    <source>
        <dbReference type="ARBA" id="ARBA00023010"/>
    </source>
</evidence>
<dbReference type="CDD" id="cd22884">
    <property type="entry name" value="TOM22"/>
    <property type="match status" value="1"/>
</dbReference>
<evidence type="ECO:0000313" key="15">
    <source>
        <dbReference type="RefSeq" id="XP_014680915.1"/>
    </source>
</evidence>
<evidence type="ECO:0000256" key="7">
    <source>
        <dbReference type="ARBA" id="ARBA00022927"/>
    </source>
</evidence>
<keyword evidence="12 15" id="KW-0675">Receptor</keyword>
<evidence type="ECO:0000256" key="10">
    <source>
        <dbReference type="ARBA" id="ARBA00023128"/>
    </source>
</evidence>
<feature type="compositionally biased region" description="Basic and acidic residues" evidence="13">
    <location>
        <begin position="21"/>
        <end position="31"/>
    </location>
</feature>
<keyword evidence="14" id="KW-1185">Reference proteome</keyword>
<dbReference type="RefSeq" id="XP_014680915.1">
    <property type="nucleotide sequence ID" value="XM_014825429.1"/>
</dbReference>
<dbReference type="GeneID" id="106820844"/>
<evidence type="ECO:0000256" key="3">
    <source>
        <dbReference type="ARBA" id="ARBA00016229"/>
    </source>
</evidence>
<evidence type="ECO:0000256" key="2">
    <source>
        <dbReference type="ARBA" id="ARBA00009874"/>
    </source>
</evidence>
<dbReference type="Pfam" id="PF04281">
    <property type="entry name" value="Tom22"/>
    <property type="match status" value="1"/>
</dbReference>
<evidence type="ECO:0000256" key="12">
    <source>
        <dbReference type="ARBA" id="ARBA00023170"/>
    </source>
</evidence>
<evidence type="ECO:0000256" key="13">
    <source>
        <dbReference type="SAM" id="MobiDB-lite"/>
    </source>
</evidence>
<comment type="similarity">
    <text evidence="2">Belongs to the Tom22 family.</text>
</comment>
<dbReference type="InterPro" id="IPR005683">
    <property type="entry name" value="Tom22"/>
</dbReference>
<dbReference type="Proteomes" id="UP000695022">
    <property type="component" value="Unplaced"/>
</dbReference>
<dbReference type="PANTHER" id="PTHR12504">
    <property type="entry name" value="MITOCHONDRIAL IMPORT RECEPTOR SUBUNIT TOM22"/>
    <property type="match status" value="1"/>
</dbReference>
<keyword evidence="8" id="KW-1133">Transmembrane helix</keyword>
<organism evidence="14 15">
    <name type="scientific">Priapulus caudatus</name>
    <name type="common">Priapulid worm</name>
    <dbReference type="NCBI Taxonomy" id="37621"/>
    <lineage>
        <taxon>Eukaryota</taxon>
        <taxon>Metazoa</taxon>
        <taxon>Ecdysozoa</taxon>
        <taxon>Scalidophora</taxon>
        <taxon>Priapulida</taxon>
        <taxon>Priapulimorpha</taxon>
        <taxon>Priapulimorphida</taxon>
        <taxon>Priapulidae</taxon>
        <taxon>Priapulus</taxon>
    </lineage>
</organism>